<proteinExistence type="predicted"/>
<keyword evidence="1" id="KW-0812">Transmembrane</keyword>
<feature type="transmembrane region" description="Helical" evidence="1">
    <location>
        <begin position="56"/>
        <end position="73"/>
    </location>
</feature>
<evidence type="ECO:0000313" key="3">
    <source>
        <dbReference type="Proteomes" id="UP001200022"/>
    </source>
</evidence>
<evidence type="ECO:0000313" key="2">
    <source>
        <dbReference type="EMBL" id="MCF7559590.1"/>
    </source>
</evidence>
<dbReference type="EMBL" id="JAKKDV010000001">
    <property type="protein sequence ID" value="MCF7559590.1"/>
    <property type="molecule type" value="Genomic_DNA"/>
</dbReference>
<name>A0ABS9IG40_9FLAO</name>
<protein>
    <recommendedName>
        <fullName evidence="4">Chain length determinant protein</fullName>
    </recommendedName>
</protein>
<keyword evidence="1" id="KW-1133">Transmembrane helix</keyword>
<organism evidence="2 3">
    <name type="scientific">Flaviramulus multivorans</name>
    <dbReference type="NCBI Taxonomy" id="1304750"/>
    <lineage>
        <taxon>Bacteria</taxon>
        <taxon>Pseudomonadati</taxon>
        <taxon>Bacteroidota</taxon>
        <taxon>Flavobacteriia</taxon>
        <taxon>Flavobacteriales</taxon>
        <taxon>Flavobacteriaceae</taxon>
        <taxon>Flaviramulus</taxon>
    </lineage>
</organism>
<gene>
    <name evidence="2" type="ORF">L3X39_03000</name>
</gene>
<dbReference type="Proteomes" id="UP001200022">
    <property type="component" value="Unassembled WGS sequence"/>
</dbReference>
<accession>A0ABS9IG40</accession>
<comment type="caution">
    <text evidence="2">The sequence shown here is derived from an EMBL/GenBank/DDBJ whole genome shotgun (WGS) entry which is preliminary data.</text>
</comment>
<keyword evidence="3" id="KW-1185">Reference proteome</keyword>
<evidence type="ECO:0000256" key="1">
    <source>
        <dbReference type="SAM" id="Phobius"/>
    </source>
</evidence>
<feature type="transmembrane region" description="Helical" evidence="1">
    <location>
        <begin position="30"/>
        <end position="50"/>
    </location>
</feature>
<reference evidence="2 3" key="1">
    <citation type="submission" date="2022-01" db="EMBL/GenBank/DDBJ databases">
        <title>Draft genome sequence of Sabulilitoribacter multivorans KCTC 32326.</title>
        <authorList>
            <person name="Oh J.-S."/>
        </authorList>
    </citation>
    <scope>NUCLEOTIDE SEQUENCE [LARGE SCALE GENOMIC DNA]</scope>
    <source>
        <strain evidence="2 3">M-M16</strain>
    </source>
</reference>
<evidence type="ECO:0008006" key="4">
    <source>
        <dbReference type="Google" id="ProtNLM"/>
    </source>
</evidence>
<sequence length="357" mass="41406">MSKDLQQPQQSEEVDLGQLFKIIGNMFDRLFKFIGGIFNKLFLAFVWIVFFTKKHLIKFVIAGVIGIAIGFLLEKTSEPVYKSYVTLKQNYDTGESLYNSIIYYNDLVDQKDVMTLVNVLEISEDEASSILNFEVESVISENQKLKNFDTYKKDLDSALAATIEYKDYIKNDKDYNHEYQQITIKSKTRNSFKQLFDKVVENINKNSYFLNQQQKDLNELNRREHALKESLVQSDSLKSTYKRVLEKVLDNKAGSQTSVTIESSDETSKTKEYDLYLSDLELRRELVEIEREKEDKKQIIEIVSSKQDSGSIDDKKDIFGLLISPKLYYAAILMALTFVILLSISFIKVLEKYNSKI</sequence>
<dbReference type="RefSeq" id="WP_237230262.1">
    <property type="nucleotide sequence ID" value="NZ_JAKKDV010000001.1"/>
</dbReference>
<feature type="transmembrane region" description="Helical" evidence="1">
    <location>
        <begin position="327"/>
        <end position="347"/>
    </location>
</feature>
<keyword evidence="1" id="KW-0472">Membrane</keyword>